<keyword evidence="1" id="KW-0175">Coiled coil</keyword>
<dbReference type="Proteomes" id="UP001177003">
    <property type="component" value="Chromosome 5"/>
</dbReference>
<name>A0AA36E6E2_LACSI</name>
<proteinExistence type="predicted"/>
<dbReference type="AlphaFoldDB" id="A0AA36E6E2"/>
<evidence type="ECO:0000313" key="2">
    <source>
        <dbReference type="EMBL" id="CAI9283962.1"/>
    </source>
</evidence>
<keyword evidence="3" id="KW-1185">Reference proteome</keyword>
<protein>
    <submittedName>
        <fullName evidence="2">Uncharacterized protein</fullName>
    </submittedName>
</protein>
<evidence type="ECO:0000313" key="3">
    <source>
        <dbReference type="Proteomes" id="UP001177003"/>
    </source>
</evidence>
<sequence length="193" mass="21595">MNKVVADSAEVCKTTTKNVNKLIVESTTFMENFQTTFNNNTSSANKATKDLGSLFKSKRTQLQAILTGLKTYLETFQATISCQISQLKDELVKESTIKDSLKLNSEEVKVLSAKLEILKNQVKDLLSEKAVMRSCIADVTYCREFRNLVYFRNNGEGASTKVDPKPAVKKFVKPVTPVPPVVKKEPKLKEIVQ</sequence>
<organism evidence="2 3">
    <name type="scientific">Lactuca saligna</name>
    <name type="common">Willowleaf lettuce</name>
    <dbReference type="NCBI Taxonomy" id="75948"/>
    <lineage>
        <taxon>Eukaryota</taxon>
        <taxon>Viridiplantae</taxon>
        <taxon>Streptophyta</taxon>
        <taxon>Embryophyta</taxon>
        <taxon>Tracheophyta</taxon>
        <taxon>Spermatophyta</taxon>
        <taxon>Magnoliopsida</taxon>
        <taxon>eudicotyledons</taxon>
        <taxon>Gunneridae</taxon>
        <taxon>Pentapetalae</taxon>
        <taxon>asterids</taxon>
        <taxon>campanulids</taxon>
        <taxon>Asterales</taxon>
        <taxon>Asteraceae</taxon>
        <taxon>Cichorioideae</taxon>
        <taxon>Cichorieae</taxon>
        <taxon>Lactucinae</taxon>
        <taxon>Lactuca</taxon>
    </lineage>
</organism>
<dbReference type="EMBL" id="OX465081">
    <property type="protein sequence ID" value="CAI9283962.1"/>
    <property type="molecule type" value="Genomic_DNA"/>
</dbReference>
<reference evidence="2" key="1">
    <citation type="submission" date="2023-04" db="EMBL/GenBank/DDBJ databases">
        <authorList>
            <person name="Vijverberg K."/>
            <person name="Xiong W."/>
            <person name="Schranz E."/>
        </authorList>
    </citation>
    <scope>NUCLEOTIDE SEQUENCE</scope>
</reference>
<accession>A0AA36E6E2</accession>
<feature type="coiled-coil region" evidence="1">
    <location>
        <begin position="101"/>
        <end position="128"/>
    </location>
</feature>
<gene>
    <name evidence="2" type="ORF">LSALG_LOCUS23527</name>
</gene>
<evidence type="ECO:0000256" key="1">
    <source>
        <dbReference type="SAM" id="Coils"/>
    </source>
</evidence>